<accession>A0ABU1QIF5</accession>
<sequence length="370" mass="42499">MADYKIKVNNNHGGKEFNNGFHFVGKVKPIKEKDKITDNWVDVPFYSTEEEGKKKVFQFIIETAMSNELKVKITGKEKPYAYPYSRQHRKSAKVEWNQRYNKDTYPDNTYHLIEPEWDRIDKFKEIVEKDLWVEVKGKYIPYEFDTEDGKTIKGISRQISFVNPIKEGKVIIDGEPQDVKVAGKSINYVCDFQSPDFIEVNRFNMQIGINTTYQDSETGDTKINAVVLTNGIERSEPKDVELIVYQKKVEHGISMADAFSSLNTYDFIEVIGQDNNRATFAYVDIVEEISSDDPFSQVDSSEKVTRQERVTNGDKKGLEVISYVEGSLMRELLTEEEFKKSAVLTNNDPFNQTATPSDDPFATNNDDPFA</sequence>
<evidence type="ECO:0000313" key="2">
    <source>
        <dbReference type="EMBL" id="MDR6779439.1"/>
    </source>
</evidence>
<proteinExistence type="predicted"/>
<dbReference type="EMBL" id="JAVDUG010000004">
    <property type="protein sequence ID" value="MDR6779439.1"/>
    <property type="molecule type" value="Genomic_DNA"/>
</dbReference>
<gene>
    <name evidence="2" type="ORF">J2W98_003719</name>
</gene>
<dbReference type="Proteomes" id="UP001266807">
    <property type="component" value="Unassembled WGS sequence"/>
</dbReference>
<protein>
    <submittedName>
        <fullName evidence="2">Uncharacterized protein</fullName>
    </submittedName>
</protein>
<comment type="caution">
    <text evidence="2">The sequence shown here is derived from an EMBL/GenBank/DDBJ whole genome shotgun (WGS) entry which is preliminary data.</text>
</comment>
<keyword evidence="3" id="KW-1185">Reference proteome</keyword>
<evidence type="ECO:0000256" key="1">
    <source>
        <dbReference type="SAM" id="MobiDB-lite"/>
    </source>
</evidence>
<reference evidence="2 3" key="1">
    <citation type="submission" date="2023-07" db="EMBL/GenBank/DDBJ databases">
        <title>Sorghum-associated microbial communities from plants grown in Nebraska, USA.</title>
        <authorList>
            <person name="Schachtman D."/>
        </authorList>
    </citation>
    <scope>NUCLEOTIDE SEQUENCE [LARGE SCALE GENOMIC DNA]</scope>
    <source>
        <strain evidence="2 3">BE143</strain>
    </source>
</reference>
<dbReference type="RefSeq" id="WP_310168694.1">
    <property type="nucleotide sequence ID" value="NZ_JAVDUG010000004.1"/>
</dbReference>
<organism evidence="2 3">
    <name type="scientific">Paenibacillus peoriae</name>
    <dbReference type="NCBI Taxonomy" id="59893"/>
    <lineage>
        <taxon>Bacteria</taxon>
        <taxon>Bacillati</taxon>
        <taxon>Bacillota</taxon>
        <taxon>Bacilli</taxon>
        <taxon>Bacillales</taxon>
        <taxon>Paenibacillaceae</taxon>
        <taxon>Paenibacillus</taxon>
    </lineage>
</organism>
<name>A0ABU1QIF5_9BACL</name>
<evidence type="ECO:0000313" key="3">
    <source>
        <dbReference type="Proteomes" id="UP001266807"/>
    </source>
</evidence>
<feature type="region of interest" description="Disordered" evidence="1">
    <location>
        <begin position="344"/>
        <end position="370"/>
    </location>
</feature>